<dbReference type="Proteomes" id="UP001280581">
    <property type="component" value="Unassembled WGS sequence"/>
</dbReference>
<proteinExistence type="predicted"/>
<name>A0AAN6REE9_9PLEO</name>
<feature type="compositionally biased region" description="Low complexity" evidence="1">
    <location>
        <begin position="151"/>
        <end position="162"/>
    </location>
</feature>
<accession>A0AAN6REE9</accession>
<protein>
    <submittedName>
        <fullName evidence="2">Uncharacterized protein</fullName>
    </submittedName>
</protein>
<evidence type="ECO:0000313" key="3">
    <source>
        <dbReference type="Proteomes" id="UP001280581"/>
    </source>
</evidence>
<dbReference type="AlphaFoldDB" id="A0AAN6REE9"/>
<sequence length="180" mass="19542">MDATITFKPHDHLPLRTLSQPPSTLLLQSLTNLVTLSPPETAALGPRKGLYQGPLSIAYLFYHLSHSHPQLLIQGKTPSQWFTAYLIPPTPASKLEDENEDREGNQDPPHTGIIDENICYLALLSASTQNTTLFLSTIEALPPPPSKTSCSAPRVSSPSSASYPPPSPPRAQTSNHIYPA</sequence>
<organism evidence="2 3">
    <name type="scientific">Pseudopithomyces chartarum</name>
    <dbReference type="NCBI Taxonomy" id="1892770"/>
    <lineage>
        <taxon>Eukaryota</taxon>
        <taxon>Fungi</taxon>
        <taxon>Dikarya</taxon>
        <taxon>Ascomycota</taxon>
        <taxon>Pezizomycotina</taxon>
        <taxon>Dothideomycetes</taxon>
        <taxon>Pleosporomycetidae</taxon>
        <taxon>Pleosporales</taxon>
        <taxon>Massarineae</taxon>
        <taxon>Didymosphaeriaceae</taxon>
        <taxon>Pseudopithomyces</taxon>
    </lineage>
</organism>
<evidence type="ECO:0000256" key="1">
    <source>
        <dbReference type="SAM" id="MobiDB-lite"/>
    </source>
</evidence>
<evidence type="ECO:0000313" key="2">
    <source>
        <dbReference type="EMBL" id="KAK3203467.1"/>
    </source>
</evidence>
<feature type="region of interest" description="Disordered" evidence="1">
    <location>
        <begin position="92"/>
        <end position="111"/>
    </location>
</feature>
<gene>
    <name evidence="2" type="ORF">GRF29_112g1346169</name>
</gene>
<feature type="region of interest" description="Disordered" evidence="1">
    <location>
        <begin position="142"/>
        <end position="180"/>
    </location>
</feature>
<dbReference type="EMBL" id="WVTA01000011">
    <property type="protein sequence ID" value="KAK3203467.1"/>
    <property type="molecule type" value="Genomic_DNA"/>
</dbReference>
<keyword evidence="3" id="KW-1185">Reference proteome</keyword>
<comment type="caution">
    <text evidence="2">The sequence shown here is derived from an EMBL/GenBank/DDBJ whole genome shotgun (WGS) entry which is preliminary data.</text>
</comment>
<reference evidence="2 3" key="1">
    <citation type="submission" date="2021-02" db="EMBL/GenBank/DDBJ databases">
        <title>Genome assembly of Pseudopithomyces chartarum.</title>
        <authorList>
            <person name="Jauregui R."/>
            <person name="Singh J."/>
            <person name="Voisey C."/>
        </authorList>
    </citation>
    <scope>NUCLEOTIDE SEQUENCE [LARGE SCALE GENOMIC DNA]</scope>
    <source>
        <strain evidence="2 3">AGR01</strain>
    </source>
</reference>